<protein>
    <recommendedName>
        <fullName evidence="3">F-box domain-containing protein</fullName>
    </recommendedName>
</protein>
<evidence type="ECO:0008006" key="3">
    <source>
        <dbReference type="Google" id="ProtNLM"/>
    </source>
</evidence>
<organism evidence="1 2">
    <name type="scientific">Glomus cerebriforme</name>
    <dbReference type="NCBI Taxonomy" id="658196"/>
    <lineage>
        <taxon>Eukaryota</taxon>
        <taxon>Fungi</taxon>
        <taxon>Fungi incertae sedis</taxon>
        <taxon>Mucoromycota</taxon>
        <taxon>Glomeromycotina</taxon>
        <taxon>Glomeromycetes</taxon>
        <taxon>Glomerales</taxon>
        <taxon>Glomeraceae</taxon>
        <taxon>Glomus</taxon>
    </lineage>
</organism>
<dbReference type="Gene3D" id="3.80.10.10">
    <property type="entry name" value="Ribonuclease Inhibitor"/>
    <property type="match status" value="1"/>
</dbReference>
<comment type="caution">
    <text evidence="1">The sequence shown here is derived from an EMBL/GenBank/DDBJ whole genome shotgun (WGS) entry which is preliminary data.</text>
</comment>
<evidence type="ECO:0000313" key="1">
    <source>
        <dbReference type="EMBL" id="RIA92747.1"/>
    </source>
</evidence>
<accession>A0A397T8W2</accession>
<dbReference type="OrthoDB" id="2311346at2759"/>
<reference evidence="1 2" key="1">
    <citation type="submission" date="2018-06" db="EMBL/GenBank/DDBJ databases">
        <title>Comparative genomics reveals the genomic features of Rhizophagus irregularis, R. cerebriforme, R. diaphanum and Gigaspora rosea, and their symbiotic lifestyle signature.</title>
        <authorList>
            <person name="Morin E."/>
            <person name="San Clemente H."/>
            <person name="Chen E.C.H."/>
            <person name="De La Providencia I."/>
            <person name="Hainaut M."/>
            <person name="Kuo A."/>
            <person name="Kohler A."/>
            <person name="Murat C."/>
            <person name="Tang N."/>
            <person name="Roy S."/>
            <person name="Loubradou J."/>
            <person name="Henrissat B."/>
            <person name="Grigoriev I.V."/>
            <person name="Corradi N."/>
            <person name="Roux C."/>
            <person name="Martin F.M."/>
        </authorList>
    </citation>
    <scope>NUCLEOTIDE SEQUENCE [LARGE SCALE GENOMIC DNA]</scope>
    <source>
        <strain evidence="1 2">DAOM 227022</strain>
    </source>
</reference>
<dbReference type="STRING" id="658196.A0A397T8W2"/>
<dbReference type="SUPFAM" id="SSF52047">
    <property type="entry name" value="RNI-like"/>
    <property type="match status" value="1"/>
</dbReference>
<proteinExistence type="predicted"/>
<dbReference type="EMBL" id="QKYT01000118">
    <property type="protein sequence ID" value="RIA92747.1"/>
    <property type="molecule type" value="Genomic_DNA"/>
</dbReference>
<gene>
    <name evidence="1" type="ORF">C1645_764178</name>
</gene>
<dbReference type="InterPro" id="IPR032675">
    <property type="entry name" value="LRR_dom_sf"/>
</dbReference>
<sequence length="514" mass="59941">MSSVLTNDIIYEILKLLKDTEIYENSLYSCLYINRRWCRLTVPFLWKITFQKETKSEIFITTYISCLNRRYRDWLDDDGCSMLHSKGLLNLPTLFEYETFLKEISFKSLNKAVNHWFDCVYDSDVQKKVSFTRRLEFHLLKMFAEQSILESIAIELEIENCWNIFKLRISNIKSLSLSFPPMKDNEFLNKVKKFLCDLKNTFQQLDEVCFFVDESSDNNDLIYQSSREIISFVQSQKNLKGFNLIGGEDKFLSAKEIISSTLKFHAGSLMHLNIDNVTFNGMPFNYFEKCPNLESLGMGFCMGLVITDPDSKFKNLKKLELSLNKFSPQITASILKKAGEYLIELDIDDVRNEITDVLVTYCSKIEILSISGKAKLNLPWLSNLKNLKRLEFMRVTELCNELEPSEMSVLSSNFKIKKIITELFVPDEFDCFYRNTQNLDFSLISVIFSPEVKNLENIKYEDPDSSLEINISSPGSTQSSDDMDYKHITLRKKRSEDSNNLLSFRYLIDKLQYC</sequence>
<dbReference type="Proteomes" id="UP000265703">
    <property type="component" value="Unassembled WGS sequence"/>
</dbReference>
<keyword evidence="2" id="KW-1185">Reference proteome</keyword>
<dbReference type="AlphaFoldDB" id="A0A397T8W2"/>
<name>A0A397T8W2_9GLOM</name>
<evidence type="ECO:0000313" key="2">
    <source>
        <dbReference type="Proteomes" id="UP000265703"/>
    </source>
</evidence>